<organism evidence="1 2">
    <name type="scientific">Protopolystoma xenopodis</name>
    <dbReference type="NCBI Taxonomy" id="117903"/>
    <lineage>
        <taxon>Eukaryota</taxon>
        <taxon>Metazoa</taxon>
        <taxon>Spiralia</taxon>
        <taxon>Lophotrochozoa</taxon>
        <taxon>Platyhelminthes</taxon>
        <taxon>Monogenea</taxon>
        <taxon>Polyopisthocotylea</taxon>
        <taxon>Polystomatidea</taxon>
        <taxon>Polystomatidae</taxon>
        <taxon>Protopolystoma</taxon>
    </lineage>
</organism>
<evidence type="ECO:0000313" key="1">
    <source>
        <dbReference type="EMBL" id="VEL17260.1"/>
    </source>
</evidence>
<gene>
    <name evidence="1" type="ORF">PXEA_LOCUS10700</name>
</gene>
<sequence length="209" mass="21597">MCQAAEQLGMHLHDEWLAGGVARLLAIIYHLGCAGCAASSQPSPAATGAETTWPSAATKSASLGGLSLNGSPVAGAREADIKWVGGRYVAGQPPSQTTSYEAVGSDPFKSPGFTNLAAAQRAAYLLGCSIEDLTAAIFCADWLSGASSGCTGDKRRARQNPFATDAASSGLPDREASSPLSRRPVSLLEGFVNGLYQLTINLVINLINR</sequence>
<keyword evidence="2" id="KW-1185">Reference proteome</keyword>
<dbReference type="EMBL" id="CAAALY010031803">
    <property type="protein sequence ID" value="VEL17260.1"/>
    <property type="molecule type" value="Genomic_DNA"/>
</dbReference>
<proteinExistence type="predicted"/>
<comment type="caution">
    <text evidence="1">The sequence shown here is derived from an EMBL/GenBank/DDBJ whole genome shotgun (WGS) entry which is preliminary data.</text>
</comment>
<name>A0A448WPZ4_9PLAT</name>
<dbReference type="OrthoDB" id="2914378at2759"/>
<reference evidence="1" key="1">
    <citation type="submission" date="2018-11" db="EMBL/GenBank/DDBJ databases">
        <authorList>
            <consortium name="Pathogen Informatics"/>
        </authorList>
    </citation>
    <scope>NUCLEOTIDE SEQUENCE</scope>
</reference>
<protein>
    <submittedName>
        <fullName evidence="1">Uncharacterized protein</fullName>
    </submittedName>
</protein>
<evidence type="ECO:0000313" key="2">
    <source>
        <dbReference type="Proteomes" id="UP000784294"/>
    </source>
</evidence>
<dbReference type="Proteomes" id="UP000784294">
    <property type="component" value="Unassembled WGS sequence"/>
</dbReference>
<dbReference type="AlphaFoldDB" id="A0A448WPZ4"/>
<accession>A0A448WPZ4</accession>